<dbReference type="SUPFAM" id="SSF52402">
    <property type="entry name" value="Adenine nucleotide alpha hydrolases-like"/>
    <property type="match status" value="1"/>
</dbReference>
<dbReference type="PANTHER" id="PTHR43284">
    <property type="entry name" value="ASPARAGINE SYNTHETASE (GLUTAMINE-HYDROLYZING)"/>
    <property type="match status" value="1"/>
</dbReference>
<comment type="pathway">
    <text evidence="1">Amino-acid biosynthesis; L-asparagine biosynthesis; L-asparagine from L-aspartate (L-Gln route): step 1/1.</text>
</comment>
<proteinExistence type="inferred from homology"/>
<dbReference type="InterPro" id="IPR001962">
    <property type="entry name" value="Asn_synthase"/>
</dbReference>
<evidence type="ECO:0000313" key="9">
    <source>
        <dbReference type="Proteomes" id="UP000251993"/>
    </source>
</evidence>
<comment type="catalytic activity">
    <reaction evidence="6">
        <text>L-aspartate + L-glutamine + ATP + H2O = L-asparagine + L-glutamate + AMP + diphosphate + H(+)</text>
        <dbReference type="Rhea" id="RHEA:12228"/>
        <dbReference type="ChEBI" id="CHEBI:15377"/>
        <dbReference type="ChEBI" id="CHEBI:15378"/>
        <dbReference type="ChEBI" id="CHEBI:29985"/>
        <dbReference type="ChEBI" id="CHEBI:29991"/>
        <dbReference type="ChEBI" id="CHEBI:30616"/>
        <dbReference type="ChEBI" id="CHEBI:33019"/>
        <dbReference type="ChEBI" id="CHEBI:58048"/>
        <dbReference type="ChEBI" id="CHEBI:58359"/>
        <dbReference type="ChEBI" id="CHEBI:456215"/>
        <dbReference type="EC" id="6.3.5.4"/>
    </reaction>
</comment>
<dbReference type="KEGG" id="run:DR864_25810"/>
<dbReference type="EMBL" id="CP030850">
    <property type="protein sequence ID" value="AXE20912.1"/>
    <property type="molecule type" value="Genomic_DNA"/>
</dbReference>
<evidence type="ECO:0000259" key="7">
    <source>
        <dbReference type="PROSITE" id="PS51278"/>
    </source>
</evidence>
<dbReference type="EC" id="6.3.5.4" evidence="3"/>
<dbReference type="InterPro" id="IPR017932">
    <property type="entry name" value="GATase_2_dom"/>
</dbReference>
<dbReference type="InterPro" id="IPR006426">
    <property type="entry name" value="Asn_synth_AEB"/>
</dbReference>
<dbReference type="PIRSF" id="PIRSF001589">
    <property type="entry name" value="Asn_synthetase_glu-h"/>
    <property type="match status" value="1"/>
</dbReference>
<sequence>MKGIIGIVGGIKSNELERMSRCLSHRGQATLKTNDVFSIGQLSTCWGATLFYQDGISVISDARIDNQAEILEKIGLAATLKMSENELIFRAYSKLSINFVDCLAGDYSIFIVDEIRQKVFLIRDHLGVRPLYYSFRKGEFMAFASEPKALLLLDDVSSEPNEEKLEEYLQWPTDHRIYPKTTFFKDIFAVLPATVLEIDMDLHQSKETFYWKIDPEQFSHLNTESLLIEEYRKRFERAVSRRLQSLTGVQVSGGLDSSSVYKVAERYLPTENLFSVHFYPKVEEADEREYTLEVVQNNLPNHHQIERSVVSRVSIEQVQMHIDRPDLSTIPMCAKILPELIEFKRKGVATILTGHEGDTVVDTGLFYLFSLIFNLKFKAFEETIGGDRKTTRVRRVYLVKRAFHKKYAEGGLSAVVQLLVAVVHHQTVSFVDLMRIMTSFGLGVIKKMIFRKKTKAPAQLTNYVPETLTGDMREHFSRICCAGIIDANEILNLAGAAFGIEYAHPFLDKDFIELSLMVPGRMRISPQAMTRYHFRQAMTGILPEKVRLRQSKVLFAKPIWLILADMTNACMEENDLDAVTKEKLALIKKGLQNMNHQNFDFDKIRKFQRQLFLQMWKNQLQSH</sequence>
<feature type="domain" description="Glutamine amidotransferase type-2" evidence="7">
    <location>
        <begin position="2"/>
        <end position="201"/>
    </location>
</feature>
<name>A0A344TQJ1_9BACT</name>
<dbReference type="GO" id="GO:0005524">
    <property type="term" value="F:ATP binding"/>
    <property type="evidence" value="ECO:0007669"/>
    <property type="project" value="UniProtKB-KW"/>
</dbReference>
<dbReference type="RefSeq" id="WP_114069673.1">
    <property type="nucleotide sequence ID" value="NZ_CP030850.1"/>
</dbReference>
<dbReference type="InterPro" id="IPR014729">
    <property type="entry name" value="Rossmann-like_a/b/a_fold"/>
</dbReference>
<dbReference type="Proteomes" id="UP000251993">
    <property type="component" value="Chromosome"/>
</dbReference>
<dbReference type="InterPro" id="IPR029055">
    <property type="entry name" value="Ntn_hydrolases_N"/>
</dbReference>
<dbReference type="OrthoDB" id="9763290at2"/>
<keyword evidence="5" id="KW-0067">ATP-binding</keyword>
<evidence type="ECO:0000256" key="3">
    <source>
        <dbReference type="ARBA" id="ARBA00012737"/>
    </source>
</evidence>
<evidence type="ECO:0000256" key="1">
    <source>
        <dbReference type="ARBA" id="ARBA00005187"/>
    </source>
</evidence>
<evidence type="ECO:0000313" key="8">
    <source>
        <dbReference type="EMBL" id="AXE20912.1"/>
    </source>
</evidence>
<dbReference type="GO" id="GO:0004066">
    <property type="term" value="F:asparagine synthase (glutamine-hydrolyzing) activity"/>
    <property type="evidence" value="ECO:0007669"/>
    <property type="project" value="UniProtKB-EC"/>
</dbReference>
<gene>
    <name evidence="8" type="ORF">DR864_25810</name>
</gene>
<protein>
    <recommendedName>
        <fullName evidence="3">asparagine synthase (glutamine-hydrolyzing)</fullName>
        <ecNumber evidence="3">6.3.5.4</ecNumber>
    </recommendedName>
</protein>
<organism evidence="8 9">
    <name type="scientific">Runella rosea</name>
    <dbReference type="NCBI Taxonomy" id="2259595"/>
    <lineage>
        <taxon>Bacteria</taxon>
        <taxon>Pseudomonadati</taxon>
        <taxon>Bacteroidota</taxon>
        <taxon>Cytophagia</taxon>
        <taxon>Cytophagales</taxon>
        <taxon>Spirosomataceae</taxon>
        <taxon>Runella</taxon>
    </lineage>
</organism>
<evidence type="ECO:0000256" key="2">
    <source>
        <dbReference type="ARBA" id="ARBA00005752"/>
    </source>
</evidence>
<dbReference type="Pfam" id="PF00733">
    <property type="entry name" value="Asn_synthase"/>
    <property type="match status" value="1"/>
</dbReference>
<reference evidence="8 9" key="1">
    <citation type="submission" date="2018-07" db="EMBL/GenBank/DDBJ databases">
        <title>Genome sequencing of Runella.</title>
        <authorList>
            <person name="Baek M.-G."/>
            <person name="Yi H."/>
        </authorList>
    </citation>
    <scope>NUCLEOTIDE SEQUENCE [LARGE SCALE GENOMIC DNA]</scope>
    <source>
        <strain evidence="8 9">HYN0085</strain>
    </source>
</reference>
<comment type="similarity">
    <text evidence="2">Belongs to the asparagine synthetase family.</text>
</comment>
<dbReference type="SUPFAM" id="SSF56235">
    <property type="entry name" value="N-terminal nucleophile aminohydrolases (Ntn hydrolases)"/>
    <property type="match status" value="1"/>
</dbReference>
<accession>A0A344TQJ1</accession>
<evidence type="ECO:0000256" key="4">
    <source>
        <dbReference type="ARBA" id="ARBA00022741"/>
    </source>
</evidence>
<keyword evidence="4" id="KW-0547">Nucleotide-binding</keyword>
<dbReference type="GO" id="GO:0006529">
    <property type="term" value="P:asparagine biosynthetic process"/>
    <property type="evidence" value="ECO:0007669"/>
    <property type="project" value="InterPro"/>
</dbReference>
<dbReference type="PROSITE" id="PS51278">
    <property type="entry name" value="GATASE_TYPE_2"/>
    <property type="match status" value="1"/>
</dbReference>
<dbReference type="AlphaFoldDB" id="A0A344TQJ1"/>
<dbReference type="Gene3D" id="3.40.50.620">
    <property type="entry name" value="HUPs"/>
    <property type="match status" value="2"/>
</dbReference>
<keyword evidence="9" id="KW-1185">Reference proteome</keyword>
<dbReference type="GO" id="GO:0005829">
    <property type="term" value="C:cytosol"/>
    <property type="evidence" value="ECO:0007669"/>
    <property type="project" value="TreeGrafter"/>
</dbReference>
<dbReference type="Pfam" id="PF13537">
    <property type="entry name" value="GATase_7"/>
    <property type="match status" value="1"/>
</dbReference>
<dbReference type="PANTHER" id="PTHR43284:SF1">
    <property type="entry name" value="ASPARAGINE SYNTHETASE"/>
    <property type="match status" value="1"/>
</dbReference>
<evidence type="ECO:0000256" key="5">
    <source>
        <dbReference type="ARBA" id="ARBA00022840"/>
    </source>
</evidence>
<dbReference type="InterPro" id="IPR051786">
    <property type="entry name" value="ASN_synthetase/amidase"/>
</dbReference>
<evidence type="ECO:0000256" key="6">
    <source>
        <dbReference type="ARBA" id="ARBA00048741"/>
    </source>
</evidence>
<dbReference type="Gene3D" id="3.60.20.10">
    <property type="entry name" value="Glutamine Phosphoribosylpyrophosphate, subunit 1, domain 1"/>
    <property type="match status" value="1"/>
</dbReference>